<dbReference type="EMBL" id="ML736373">
    <property type="protein sequence ID" value="KAE8372156.1"/>
    <property type="molecule type" value="Genomic_DNA"/>
</dbReference>
<protein>
    <recommendedName>
        <fullName evidence="6">Mid2 domain-containing protein</fullName>
    </recommendedName>
</protein>
<evidence type="ECO:0008006" key="6">
    <source>
        <dbReference type="Google" id="ProtNLM"/>
    </source>
</evidence>
<accession>A0A5N7AS47</accession>
<feature type="chain" id="PRO_5024865372" description="Mid2 domain-containing protein" evidence="3">
    <location>
        <begin position="21"/>
        <end position="275"/>
    </location>
</feature>
<organism evidence="4 5">
    <name type="scientific">Aspergillus bertholletiae</name>
    <dbReference type="NCBI Taxonomy" id="1226010"/>
    <lineage>
        <taxon>Eukaryota</taxon>
        <taxon>Fungi</taxon>
        <taxon>Dikarya</taxon>
        <taxon>Ascomycota</taxon>
        <taxon>Pezizomycotina</taxon>
        <taxon>Eurotiomycetes</taxon>
        <taxon>Eurotiomycetidae</taxon>
        <taxon>Eurotiales</taxon>
        <taxon>Aspergillaceae</taxon>
        <taxon>Aspergillus</taxon>
        <taxon>Aspergillus subgen. Circumdati</taxon>
    </lineage>
</organism>
<dbReference type="AlphaFoldDB" id="A0A5N7AS47"/>
<proteinExistence type="predicted"/>
<keyword evidence="5" id="KW-1185">Reference proteome</keyword>
<feature type="signal peptide" evidence="3">
    <location>
        <begin position="1"/>
        <end position="20"/>
    </location>
</feature>
<gene>
    <name evidence="4" type="ORF">BDV26DRAFT_274651</name>
</gene>
<keyword evidence="2" id="KW-0812">Transmembrane</keyword>
<feature type="transmembrane region" description="Helical" evidence="2">
    <location>
        <begin position="194"/>
        <end position="214"/>
    </location>
</feature>
<evidence type="ECO:0000256" key="3">
    <source>
        <dbReference type="SAM" id="SignalP"/>
    </source>
</evidence>
<reference evidence="4 5" key="1">
    <citation type="submission" date="2019-04" db="EMBL/GenBank/DDBJ databases">
        <title>Friends and foes A comparative genomics studyof 23 Aspergillus species from section Flavi.</title>
        <authorList>
            <consortium name="DOE Joint Genome Institute"/>
            <person name="Kjaerbolling I."/>
            <person name="Vesth T."/>
            <person name="Frisvad J.C."/>
            <person name="Nybo J.L."/>
            <person name="Theobald S."/>
            <person name="Kildgaard S."/>
            <person name="Isbrandt T."/>
            <person name="Kuo A."/>
            <person name="Sato A."/>
            <person name="Lyhne E.K."/>
            <person name="Kogle M.E."/>
            <person name="Wiebenga A."/>
            <person name="Kun R.S."/>
            <person name="Lubbers R.J."/>
            <person name="Makela M.R."/>
            <person name="Barry K."/>
            <person name="Chovatia M."/>
            <person name="Clum A."/>
            <person name="Daum C."/>
            <person name="Haridas S."/>
            <person name="He G."/>
            <person name="LaButti K."/>
            <person name="Lipzen A."/>
            <person name="Mondo S."/>
            <person name="Riley R."/>
            <person name="Salamov A."/>
            <person name="Simmons B.A."/>
            <person name="Magnuson J.K."/>
            <person name="Henrissat B."/>
            <person name="Mortensen U.H."/>
            <person name="Larsen T.O."/>
            <person name="Devries R.P."/>
            <person name="Grigoriev I.V."/>
            <person name="Machida M."/>
            <person name="Baker S.E."/>
            <person name="Andersen M.R."/>
        </authorList>
    </citation>
    <scope>NUCLEOTIDE SEQUENCE [LARGE SCALE GENOMIC DNA]</scope>
    <source>
        <strain evidence="4 5">IBT 29228</strain>
    </source>
</reference>
<evidence type="ECO:0000313" key="4">
    <source>
        <dbReference type="EMBL" id="KAE8372156.1"/>
    </source>
</evidence>
<keyword evidence="3" id="KW-0732">Signal</keyword>
<dbReference type="Proteomes" id="UP000326198">
    <property type="component" value="Unassembled WGS sequence"/>
</dbReference>
<evidence type="ECO:0000313" key="5">
    <source>
        <dbReference type="Proteomes" id="UP000326198"/>
    </source>
</evidence>
<name>A0A5N7AS47_9EURO</name>
<sequence length="275" mass="29844">MMIITQRALLLSTFLAGSVAAWGSKRYEKFDTKLDTLASNIGPLTTHFTPPASCSEIRTREAYLWPQLEMGCEGPGGNECCPPNWRDNVYYSPGMCPAGYQTCTLPTSKQRLETTAMCCPDNFACNGRGACTRPLNTRIPLTMSGPEVTTTRTERAITATPIQIRFKAAESTIVPIPTASFELPRGYLYKREKVGIGIGVSAAVIGFAIGLYFWCCSGRRQKAKARVLTTPFLNNPTTDNPDVPPPAYPGPDDGLGTRAPVPASRADQWPMGGPK</sequence>
<evidence type="ECO:0000256" key="2">
    <source>
        <dbReference type="SAM" id="Phobius"/>
    </source>
</evidence>
<dbReference type="OrthoDB" id="4770059at2759"/>
<keyword evidence="2" id="KW-1133">Transmembrane helix</keyword>
<evidence type="ECO:0000256" key="1">
    <source>
        <dbReference type="SAM" id="MobiDB-lite"/>
    </source>
</evidence>
<feature type="region of interest" description="Disordered" evidence="1">
    <location>
        <begin position="231"/>
        <end position="275"/>
    </location>
</feature>
<keyword evidence="2" id="KW-0472">Membrane</keyword>